<dbReference type="Proteomes" id="UP000054498">
    <property type="component" value="Unassembled WGS sequence"/>
</dbReference>
<evidence type="ECO:0000313" key="3">
    <source>
        <dbReference type="EMBL" id="KIY97787.1"/>
    </source>
</evidence>
<feature type="domain" description="PDZ-like" evidence="2">
    <location>
        <begin position="351"/>
        <end position="425"/>
    </location>
</feature>
<protein>
    <submittedName>
        <fullName evidence="3">Protease Do-like 7</fullName>
        <ecNumber evidence="3">3.4.21.-</ecNumber>
    </submittedName>
</protein>
<dbReference type="InterPro" id="IPR036034">
    <property type="entry name" value="PDZ_sf"/>
</dbReference>
<dbReference type="InterPro" id="IPR025926">
    <property type="entry name" value="PDZ-like_dom"/>
</dbReference>
<dbReference type="SUPFAM" id="SSF50156">
    <property type="entry name" value="PDZ domain-like"/>
    <property type="match status" value="2"/>
</dbReference>
<feature type="compositionally biased region" description="Gly residues" evidence="1">
    <location>
        <begin position="253"/>
        <end position="268"/>
    </location>
</feature>
<sequence>MQRASVVTNANAALTIPSAEVPRFRAVHEEVIRLDHDFGASFSGVLTDDAGRVRALWGSYAEQVDKEEREWCAGLPTHVFAPWVEKLAALDTTPVLATPPVRTLDAELEAVLLSKAAQFGLPGAWVSRLDALDPERRQVLRVRSCVADSPAAALLSGGDMILQIDGRPVTCFGDVDAAIQRACEAPAAGGGCGEGEAEEAASAEAGAAAAPPAKRRRGGGQGQGQQPTKQRQGRRRGKRQGDDEDAKGEGQGERQGSGGMGGGMGGLEANGVQEGGSSKRPPEQQQGTAPVIKGGAGQQQQQQQQDEQGGQRQGGVEAARQLPEVMLTVFDKSRAVRDVRVRLQEECGMGTSRLVHWAGAQLQAPHRAVRELGFLPPGGGGVYISRWHHGSPAHRYGLYALHAILEVNGRPTPDLDAFLAAVEGLGDGDFARVCLCHLETTQRKVLSVRVDLRYFPTWELRLDLGTATWRRTLISGGQGH</sequence>
<organism evidence="3 4">
    <name type="scientific">Monoraphidium neglectum</name>
    <dbReference type="NCBI Taxonomy" id="145388"/>
    <lineage>
        <taxon>Eukaryota</taxon>
        <taxon>Viridiplantae</taxon>
        <taxon>Chlorophyta</taxon>
        <taxon>core chlorophytes</taxon>
        <taxon>Chlorophyceae</taxon>
        <taxon>CS clade</taxon>
        <taxon>Sphaeropleales</taxon>
        <taxon>Selenastraceae</taxon>
        <taxon>Monoraphidium</taxon>
    </lineage>
</organism>
<dbReference type="OrthoDB" id="4217619at2759"/>
<name>A0A0D2JDZ5_9CHLO</name>
<dbReference type="GO" id="GO:0006508">
    <property type="term" value="P:proteolysis"/>
    <property type="evidence" value="ECO:0007669"/>
    <property type="project" value="UniProtKB-KW"/>
</dbReference>
<dbReference type="Gene3D" id="2.30.42.10">
    <property type="match status" value="2"/>
</dbReference>
<dbReference type="GeneID" id="25727312"/>
<dbReference type="PANTHER" id="PTHR46366:SF1">
    <property type="entry name" value="PDZ DOMAIN-CONTAINING PROTEIN C1685.05"/>
    <property type="match status" value="1"/>
</dbReference>
<dbReference type="EC" id="3.4.21.-" evidence="3"/>
<dbReference type="EMBL" id="KK102429">
    <property type="protein sequence ID" value="KIY97787.1"/>
    <property type="molecule type" value="Genomic_DNA"/>
</dbReference>
<feature type="compositionally biased region" description="Low complexity" evidence="1">
    <location>
        <begin position="202"/>
        <end position="212"/>
    </location>
</feature>
<evidence type="ECO:0000313" key="4">
    <source>
        <dbReference type="Proteomes" id="UP000054498"/>
    </source>
</evidence>
<feature type="compositionally biased region" description="Low complexity" evidence="1">
    <location>
        <begin position="298"/>
        <end position="310"/>
    </location>
</feature>
<evidence type="ECO:0000259" key="2">
    <source>
        <dbReference type="Pfam" id="PF12812"/>
    </source>
</evidence>
<dbReference type="KEGG" id="mng:MNEG_10176"/>
<evidence type="ECO:0000256" key="1">
    <source>
        <dbReference type="SAM" id="MobiDB-lite"/>
    </source>
</evidence>
<dbReference type="GO" id="GO:0008233">
    <property type="term" value="F:peptidase activity"/>
    <property type="evidence" value="ECO:0007669"/>
    <property type="project" value="UniProtKB-KW"/>
</dbReference>
<dbReference type="RefSeq" id="XP_013896807.1">
    <property type="nucleotide sequence ID" value="XM_014041353.1"/>
</dbReference>
<dbReference type="Pfam" id="PF12812">
    <property type="entry name" value="PDZ_1"/>
    <property type="match status" value="1"/>
</dbReference>
<accession>A0A0D2JDZ5</accession>
<dbReference type="STRING" id="145388.A0A0D2JDZ5"/>
<feature type="region of interest" description="Disordered" evidence="1">
    <location>
        <begin position="202"/>
        <end position="316"/>
    </location>
</feature>
<proteinExistence type="predicted"/>
<gene>
    <name evidence="3" type="ORF">MNEG_10176</name>
</gene>
<keyword evidence="3" id="KW-0645">Protease</keyword>
<keyword evidence="3" id="KW-0378">Hydrolase</keyword>
<reference evidence="3 4" key="1">
    <citation type="journal article" date="2013" name="BMC Genomics">
        <title>Reconstruction of the lipid metabolism for the microalga Monoraphidium neglectum from its genome sequence reveals characteristics suitable for biofuel production.</title>
        <authorList>
            <person name="Bogen C."/>
            <person name="Al-Dilaimi A."/>
            <person name="Albersmeier A."/>
            <person name="Wichmann J."/>
            <person name="Grundmann M."/>
            <person name="Rupp O."/>
            <person name="Lauersen K.J."/>
            <person name="Blifernez-Klassen O."/>
            <person name="Kalinowski J."/>
            <person name="Goesmann A."/>
            <person name="Mussgnug J.H."/>
            <person name="Kruse O."/>
        </authorList>
    </citation>
    <scope>NUCLEOTIDE SEQUENCE [LARGE SCALE GENOMIC DNA]</scope>
    <source>
        <strain evidence="3 4">SAG 48.87</strain>
    </source>
</reference>
<dbReference type="AlphaFoldDB" id="A0A0D2JDZ5"/>
<keyword evidence="4" id="KW-1185">Reference proteome</keyword>
<dbReference type="PANTHER" id="PTHR46366">
    <property type="entry name" value="PRO-APOPTOTIC SERINE PROTEASE NMA111"/>
    <property type="match status" value="1"/>
</dbReference>